<comment type="subcellular location">
    <subcellularLocation>
        <location evidence="1">Cell membrane</location>
        <topology evidence="1">Multi-pass membrane protein</topology>
    </subcellularLocation>
</comment>
<dbReference type="Gene3D" id="2.60.220.50">
    <property type="match status" value="2"/>
</dbReference>
<reference evidence="28" key="1">
    <citation type="submission" date="2011-05" db="EMBL/GenBank/DDBJ databases">
        <authorList>
            <person name="Richards S.R."/>
            <person name="Qu J."/>
            <person name="Jiang H."/>
            <person name="Jhangiani S.N."/>
            <person name="Agravi P."/>
            <person name="Goodspeed R."/>
            <person name="Gross S."/>
            <person name="Mandapat C."/>
            <person name="Jackson L."/>
            <person name="Mathew T."/>
            <person name="Pu L."/>
            <person name="Thornton R."/>
            <person name="Saada N."/>
            <person name="Wilczek-Boney K.B."/>
            <person name="Lee S."/>
            <person name="Kovar C."/>
            <person name="Wu Y."/>
            <person name="Scherer S.E."/>
            <person name="Worley K.C."/>
            <person name="Muzny D.M."/>
            <person name="Gibbs R."/>
        </authorList>
    </citation>
    <scope>NUCLEOTIDE SEQUENCE</scope>
    <source>
        <strain evidence="28">Brora</strain>
    </source>
</reference>
<organism evidence="27 28">
    <name type="scientific">Strigamia maritima</name>
    <name type="common">European centipede</name>
    <name type="synonym">Geophilus maritimus</name>
    <dbReference type="NCBI Taxonomy" id="126957"/>
    <lineage>
        <taxon>Eukaryota</taxon>
        <taxon>Metazoa</taxon>
        <taxon>Ecdysozoa</taxon>
        <taxon>Arthropoda</taxon>
        <taxon>Myriapoda</taxon>
        <taxon>Chilopoda</taxon>
        <taxon>Pleurostigmophora</taxon>
        <taxon>Geophilomorpha</taxon>
        <taxon>Linotaeniidae</taxon>
        <taxon>Strigamia</taxon>
    </lineage>
</organism>
<evidence type="ECO:0000256" key="5">
    <source>
        <dbReference type="ARBA" id="ARBA00022536"/>
    </source>
</evidence>
<proteinExistence type="inferred from homology"/>
<feature type="domain" description="G-protein coupled receptors family 2 profile 2" evidence="26">
    <location>
        <begin position="2018"/>
        <end position="2258"/>
    </location>
</feature>
<dbReference type="PROSITE" id="PS50227">
    <property type="entry name" value="G_PROTEIN_RECEP_F2_3"/>
    <property type="match status" value="1"/>
</dbReference>
<dbReference type="InterPro" id="IPR046338">
    <property type="entry name" value="GAIN_dom_sf"/>
</dbReference>
<evidence type="ECO:0000256" key="2">
    <source>
        <dbReference type="ARBA" id="ARBA00007343"/>
    </source>
</evidence>
<dbReference type="GO" id="GO:0007189">
    <property type="term" value="P:adenylate cyclase-activating G protein-coupled receptor signaling pathway"/>
    <property type="evidence" value="ECO:0007669"/>
    <property type="project" value="TreeGrafter"/>
</dbReference>
<dbReference type="Pfam" id="PF00002">
    <property type="entry name" value="7tm_2"/>
    <property type="match status" value="2"/>
</dbReference>
<dbReference type="InterPro" id="IPR032471">
    <property type="entry name" value="AGRL2-4_GAIN_subdom_A"/>
</dbReference>
<keyword evidence="5" id="KW-0245">EGF-like domain</keyword>
<evidence type="ECO:0000259" key="25">
    <source>
        <dbReference type="PROSITE" id="PS50228"/>
    </source>
</evidence>
<keyword evidence="18" id="KW-0807">Transducer</keyword>
<dbReference type="Gene3D" id="3.10.100.10">
    <property type="entry name" value="Mannose-Binding Protein A, subunit A"/>
    <property type="match status" value="3"/>
</dbReference>
<dbReference type="Gene3D" id="1.20.1070.10">
    <property type="entry name" value="Rhodopsin 7-helix transmembrane proteins"/>
    <property type="match status" value="2"/>
</dbReference>
<dbReference type="InterPro" id="IPR000203">
    <property type="entry name" value="GPS"/>
</dbReference>
<evidence type="ECO:0000259" key="24">
    <source>
        <dbReference type="PROSITE" id="PS50227"/>
    </source>
</evidence>
<dbReference type="GO" id="GO:0007166">
    <property type="term" value="P:cell surface receptor signaling pathway"/>
    <property type="evidence" value="ECO:0007669"/>
    <property type="project" value="InterPro"/>
</dbReference>
<dbReference type="PANTHER" id="PTHR12011">
    <property type="entry name" value="ADHESION G-PROTEIN COUPLED RECEPTOR"/>
    <property type="match status" value="1"/>
</dbReference>
<dbReference type="InterPro" id="IPR016187">
    <property type="entry name" value="CTDL_fold"/>
</dbReference>
<dbReference type="PROSITE" id="PS50221">
    <property type="entry name" value="GAIN_B"/>
    <property type="match status" value="2"/>
</dbReference>
<feature type="transmembrane region" description="Helical" evidence="21">
    <location>
        <begin position="1146"/>
        <end position="1165"/>
    </location>
</feature>
<feature type="compositionally biased region" description="Low complexity" evidence="20">
    <location>
        <begin position="2288"/>
        <end position="2312"/>
    </location>
</feature>
<evidence type="ECO:0000259" key="26">
    <source>
        <dbReference type="PROSITE" id="PS50261"/>
    </source>
</evidence>
<feature type="transmembrane region" description="Helical" evidence="21">
    <location>
        <begin position="2205"/>
        <end position="2228"/>
    </location>
</feature>
<feature type="domain" description="G-protein coupled receptors family 2 profile 2" evidence="26">
    <location>
        <begin position="935"/>
        <end position="1170"/>
    </location>
</feature>
<dbReference type="FunFam" id="1.20.1070.10:FF:000058">
    <property type="entry name" value="Adhesion G protein-coupled receptor F5"/>
    <property type="match status" value="1"/>
</dbReference>
<evidence type="ECO:0000256" key="20">
    <source>
        <dbReference type="SAM" id="MobiDB-lite"/>
    </source>
</evidence>
<protein>
    <submittedName>
        <fullName evidence="27">Uncharacterized protein</fullName>
    </submittedName>
</protein>
<feature type="signal peptide" evidence="22">
    <location>
        <begin position="1"/>
        <end position="18"/>
    </location>
</feature>
<keyword evidence="28" id="KW-1185">Reference proteome</keyword>
<dbReference type="PROSITE" id="PS50228">
    <property type="entry name" value="SUEL_LECTIN"/>
    <property type="match status" value="1"/>
</dbReference>
<evidence type="ECO:0000256" key="1">
    <source>
        <dbReference type="ARBA" id="ARBA00004651"/>
    </source>
</evidence>
<dbReference type="InterPro" id="IPR000832">
    <property type="entry name" value="GPCR_2_secretin-like"/>
</dbReference>
<evidence type="ECO:0000256" key="15">
    <source>
        <dbReference type="ARBA" id="ARBA00023157"/>
    </source>
</evidence>
<dbReference type="Pfam" id="PF01825">
    <property type="entry name" value="GPS"/>
    <property type="match status" value="2"/>
</dbReference>
<dbReference type="InterPro" id="IPR016186">
    <property type="entry name" value="C-type_lectin-like/link_sf"/>
</dbReference>
<evidence type="ECO:0000256" key="9">
    <source>
        <dbReference type="ARBA" id="ARBA00022734"/>
    </source>
</evidence>
<evidence type="ECO:0000256" key="12">
    <source>
        <dbReference type="ARBA" id="ARBA00022989"/>
    </source>
</evidence>
<keyword evidence="10" id="KW-0677">Repeat</keyword>
<dbReference type="PRINTS" id="PR00249">
    <property type="entry name" value="GPCRSECRETIN"/>
</dbReference>
<dbReference type="PROSITE" id="PS50261">
    <property type="entry name" value="G_PROTEIN_RECEP_F2_4"/>
    <property type="match status" value="2"/>
</dbReference>
<evidence type="ECO:0000256" key="3">
    <source>
        <dbReference type="ARBA" id="ARBA00010933"/>
    </source>
</evidence>
<evidence type="ECO:0000256" key="14">
    <source>
        <dbReference type="ARBA" id="ARBA00023136"/>
    </source>
</evidence>
<dbReference type="GO" id="GO:0004930">
    <property type="term" value="F:G protein-coupled receptor activity"/>
    <property type="evidence" value="ECO:0007669"/>
    <property type="project" value="UniProtKB-KW"/>
</dbReference>
<feature type="transmembrane region" description="Helical" evidence="21">
    <location>
        <begin position="2161"/>
        <end position="2184"/>
    </location>
</feature>
<dbReference type="InterPro" id="IPR017981">
    <property type="entry name" value="GPCR_2-like_7TM"/>
</dbReference>
<feature type="domain" description="G-protein coupled receptors family 2 profile 1" evidence="24">
    <location>
        <begin position="557"/>
        <end position="639"/>
    </location>
</feature>
<feature type="transmembrane region" description="Helical" evidence="21">
    <location>
        <begin position="2084"/>
        <end position="2110"/>
    </location>
</feature>
<dbReference type="SUPFAM" id="SSF81321">
    <property type="entry name" value="Family A G protein-coupled receptor-like"/>
    <property type="match status" value="1"/>
</dbReference>
<feature type="coiled-coil region" evidence="19">
    <location>
        <begin position="675"/>
        <end position="702"/>
    </location>
</feature>
<dbReference type="SMART" id="SM00303">
    <property type="entry name" value="GPS"/>
    <property type="match status" value="2"/>
</dbReference>
<keyword evidence="11" id="KW-0106">Calcium</keyword>
<dbReference type="Pfam" id="PF02140">
    <property type="entry name" value="SUEL_Lectin"/>
    <property type="match status" value="1"/>
</dbReference>
<dbReference type="PROSITE" id="PS00650">
    <property type="entry name" value="G_PROTEIN_RECEP_F2_2"/>
    <property type="match status" value="2"/>
</dbReference>
<feature type="region of interest" description="Disordered" evidence="20">
    <location>
        <begin position="2343"/>
        <end position="2365"/>
    </location>
</feature>
<evidence type="ECO:0000256" key="7">
    <source>
        <dbReference type="ARBA" id="ARBA00022692"/>
    </source>
</evidence>
<dbReference type="GO" id="GO:0030246">
    <property type="term" value="F:carbohydrate binding"/>
    <property type="evidence" value="ECO:0007669"/>
    <property type="project" value="UniProtKB-KW"/>
</dbReference>
<keyword evidence="8 22" id="KW-0732">Signal</keyword>
<feature type="transmembrane region" description="Helical" evidence="21">
    <location>
        <begin position="1122"/>
        <end position="1140"/>
    </location>
</feature>
<dbReference type="SUPFAM" id="SSF56436">
    <property type="entry name" value="C-type lectin-like"/>
    <property type="match status" value="6"/>
</dbReference>
<dbReference type="CDD" id="cd00037">
    <property type="entry name" value="CLECT"/>
    <property type="match status" value="1"/>
</dbReference>
<keyword evidence="7 21" id="KW-0812">Transmembrane</keyword>
<feature type="domain" description="GAIN-B" evidence="23">
    <location>
        <begin position="760"/>
        <end position="925"/>
    </location>
</feature>
<keyword evidence="12 21" id="KW-1133">Transmembrane helix</keyword>
<feature type="chain" id="PRO_5004578970" evidence="22">
    <location>
        <begin position="19"/>
        <end position="2365"/>
    </location>
</feature>
<keyword evidence="4" id="KW-1003">Cell membrane</keyword>
<keyword evidence="6" id="KW-0597">Phosphoprotein</keyword>
<comment type="similarity">
    <text evidence="2">Belongs to the G-protein coupled receptor 2 family. Adhesion G-protein coupled receptor (ADGR) subfamily.</text>
</comment>
<dbReference type="InterPro" id="IPR017983">
    <property type="entry name" value="GPCR_2_secretin-like_CS"/>
</dbReference>
<dbReference type="Gene3D" id="4.10.1240.10">
    <property type="entry name" value="GPCR, family 2, extracellular hormone receptor domain"/>
    <property type="match status" value="2"/>
</dbReference>
<reference evidence="27" key="2">
    <citation type="submission" date="2015-02" db="UniProtKB">
        <authorList>
            <consortium name="EnsemblMetazoa"/>
        </authorList>
    </citation>
    <scope>IDENTIFICATION</scope>
</reference>
<name>T1IXT1_STRMM</name>
<feature type="region of interest" description="Disordered" evidence="20">
    <location>
        <begin position="2288"/>
        <end position="2322"/>
    </location>
</feature>
<evidence type="ECO:0000256" key="19">
    <source>
        <dbReference type="SAM" id="Coils"/>
    </source>
</evidence>
<evidence type="ECO:0000256" key="18">
    <source>
        <dbReference type="ARBA" id="ARBA00023224"/>
    </source>
</evidence>
<dbReference type="InterPro" id="IPR057244">
    <property type="entry name" value="GAIN_B"/>
</dbReference>
<feature type="transmembrane region" description="Helical" evidence="21">
    <location>
        <begin position="1078"/>
        <end position="1101"/>
    </location>
</feature>
<feature type="transmembrane region" description="Helical" evidence="21">
    <location>
        <begin position="2017"/>
        <end position="2043"/>
    </location>
</feature>
<sequence>MHLVIGLLFLNYLVSVSSLECPSGWMRGKDKCYRVIWNECPHHTAQEICRDTPHADLASHQDIDHLNVIAPQIINLMNAMLVEKDKRPELWTSYCKGFKCEKVKPPFYNTCDSTNDKRHNALPLCTLPLNAIRPVRKQCKCPLGWGGVRCDVVPNNSDTDDYMTCNELSCHVGTKLQIDFAAYGHYPDVKICKDLLPFKNEIEESKDVCMAPNSLTAIKYWCQGKQRCNITQHLQQSGPILNSTCQIAKKTLIVRTSCKKNLVHCPLIDGSSKSVLVDGSTCWYLLQKELTWREALDYCSVYGGSLAFVPPVSITSLVLKEFLDQMSFTSFNIWIDISTGREKGTSIAGPQTEDCPHLHVDLHGGNVTPHKVKEHDKLKCALAGNVYPAVCTFPPKNGKCPHNGTLLEDETCYKMMHDLKYWGEAKAECKNFEEGSLVSYSDSNKKILLEYLSQQMRERVLDFWIAGVSNDSRDINKPPELCSSGHMNNDTQIIITEKKIQCSMQTKKTFSMIQAATPPDDSITTTKPTSITSTTPFLPFTNLTIITKPTRHTPSAQSTNSILSTQLMDKPPTKKFCREKLFIDGRGISFWPKTQVGTTQTVPCPGKNSAGVAKWFCNATTGDFTPSLGPNWSGCRVLSNLQELVEIEKTSTNPDQTAQVVLDELQEKPLYGSDLKQVLQLVDEMQQQHEEALALVEDKIETSLNFTELIADIIDQLLSQHNIFAWLDYPNETERVPISTHLLTSMDTAGFSLAAVLFNTSVTIEKKAVDLLVTNMEPKFYEDKPILVKFESESIEIPFAVVANSNESTVKSVFTKYKNLSVILPSNHLVGNQFDRFRLISDVIGASFESGKKSFKFEHDFVIITSKHLRKTSKTSTGICVFWNMVTDYWDTAGCFNNMTNQTHTICHCNHLTNFAVLMDVNDVIQPGSVHSIALTWITIVGCSLSIACLSISCVIFVAFRALWSLRSTIHCNLSASLAVAQLILLVGLDRTENRVFCAIVAGLLHFAWLASFAWVALEGVHIYVMLVKVFDTAEQKIWLYYLAGYGLPALTVAISAFCKPSGYGTDKYCWLSTDNGFLFSFAMPILFNCVIFVLAMKAAASVKCQRNDCMVEKTKLWIRRSASLIPLLGLTWLFGFMYADDNSIIFAYFFAIFNSAQGLFIFIFHCARNEKVQQVVSRYIALQRERSASSFFNKSRSNSCTATSSVRTTASSDDAGNVSKIINRSLQIQDGIKPRDYLAPVGSLECKSGWIRGNDGCYKIIWDPISFVRSQIRCRSISYDGYLAQDAVKLAALGPQLIELMKFYDINADERPELWTSHYNASHCEVMLPPFYNSTAFVNNTKSNVLPLCMIKPDLKNRVQQQCKCPSHWGGDTCDTVLSAAGLNRFLKSPCHMIYDDTLVVRTSCKNFYCPLLSNKYARLVSENKSSCWYIIEETQTWRGANDACAMLGGQLIFLPTTDYNNVDTTKIVEKLILDRNVSHEFWVNAKDLSYNELLQEEQTKQILPSVCSYPIDNGRCPYNGTLIGLSTCYKMEPELKYWEEAKADCKQFYKGDLAKSVKGNLGNEKHLHNFVEKNLNDEKSHIWIAGSSYDSRDIYKSPRPCTLAEVDLQTNKIKIKYSVTCPLKSKQKYFMCALPPSNYLKNEIPTSTIPPTANFNFSTTISCKETIFADSRGKSIWLQIEGNRIQTAPCPSNNSKDVATWFCNGTTGEFDPQGPNWKNCHSSNMQDLFEEISSSDEEPDKKAQVVLNEMQKQPLYGSDLDKVMDLVDILNVQQQEFLEHAEDKYESALNFTHQVSDIIDQMLDQQNNLAWLDYANKTERAPISSKLLTSVDTMGYSLASALEINSSLIINKTAFDMRVVNMDPSFYHDKPIETQFGSESIQIPNDIISKSGGSLKIVFTKFKDLNTLLPTDNVLDQLTLNSQVIGASVSGETSTFTFKDNFVIITIRHVNETVAGNIGICTFWNMDTKTWDTEGCSNHMSNTTHTICYCNHLTNFAVLMDLHDTLQLDSTDSKLLTWITIIGCSVSIICLSVTCFVLILLKALWSLRNTIHCNLSACLLVAQLILLLGLDATKNKVACATVAGLLHFFWLAAFAWVALEGVHIYVLLIQVFDTKEQKTWLYYLAGYGIPAIIVAISAISKPLGYGTKKYCWLSTEDGFLYSFAGPLMLIILFNTVIFILALKVAASVKNHRNNGGIAVKAKVWIRRSAALIPLLGLTWLFGFMYVHNNYIVFAYIFAIFNSLQGLFIFIFHCAINDKVQKEFVKYVTRQRNLTSSIFVSHKSRTNSITPTSSNLTTTTNLTSSSSQSSNKVVPIRGSNRRVNSEKRWKRNFYKIEMVEKCSSPDSNDPIEGISFRSLPDNGV</sequence>
<dbReference type="PANTHER" id="PTHR12011:SF471">
    <property type="entry name" value="G-PROTEIN COUPLED RECEPTORS FAMILY 2 PROFILE 2 DOMAIN-CONTAINING PROTEIN"/>
    <property type="match status" value="1"/>
</dbReference>
<feature type="domain" description="SUEL-type lectin" evidence="25">
    <location>
        <begin position="167"/>
        <end position="259"/>
    </location>
</feature>
<keyword evidence="17" id="KW-0325">Glycoprotein</keyword>
<dbReference type="Proteomes" id="UP000014500">
    <property type="component" value="Unassembled WGS sequence"/>
</dbReference>
<feature type="transmembrane region" description="Helical" evidence="21">
    <location>
        <begin position="934"/>
        <end position="960"/>
    </location>
</feature>
<dbReference type="EMBL" id="JH431661">
    <property type="status" value="NOT_ANNOTATED_CDS"/>
    <property type="molecule type" value="Genomic_DNA"/>
</dbReference>
<evidence type="ECO:0000256" key="10">
    <source>
        <dbReference type="ARBA" id="ARBA00022737"/>
    </source>
</evidence>
<dbReference type="eggNOG" id="KOG4193">
    <property type="taxonomic scope" value="Eukaryota"/>
</dbReference>
<evidence type="ECO:0000256" key="21">
    <source>
        <dbReference type="SAM" id="Phobius"/>
    </source>
</evidence>
<dbReference type="InterPro" id="IPR001879">
    <property type="entry name" value="GPCR_2_extracellular_dom"/>
</dbReference>
<evidence type="ECO:0000313" key="27">
    <source>
        <dbReference type="EnsemblMetazoa" id="SMAR006024-PA"/>
    </source>
</evidence>
<evidence type="ECO:0000256" key="16">
    <source>
        <dbReference type="ARBA" id="ARBA00023170"/>
    </source>
</evidence>
<evidence type="ECO:0000256" key="6">
    <source>
        <dbReference type="ARBA" id="ARBA00022553"/>
    </source>
</evidence>
<keyword evidence="16" id="KW-0675">Receptor</keyword>
<evidence type="ECO:0000256" key="17">
    <source>
        <dbReference type="ARBA" id="ARBA00023180"/>
    </source>
</evidence>
<feature type="transmembrane region" description="Helical" evidence="21">
    <location>
        <begin position="2055"/>
        <end position="2072"/>
    </location>
</feature>
<feature type="transmembrane region" description="Helical" evidence="21">
    <location>
        <begin position="2234"/>
        <end position="2257"/>
    </location>
</feature>
<evidence type="ECO:0000256" key="22">
    <source>
        <dbReference type="SAM" id="SignalP"/>
    </source>
</evidence>
<feature type="transmembrane region" description="Helical" evidence="21">
    <location>
        <begin position="995"/>
        <end position="1018"/>
    </location>
</feature>
<keyword evidence="15" id="KW-1015">Disulfide bond</keyword>
<keyword evidence="19" id="KW-0175">Coiled coil</keyword>
<comment type="similarity">
    <text evidence="3">Belongs to the G-protein coupled receptor 2 family. LN-TM7 subfamily.</text>
</comment>
<dbReference type="STRING" id="126957.T1IXT1"/>
<keyword evidence="14 21" id="KW-0472">Membrane</keyword>
<keyword evidence="9" id="KW-0430">Lectin</keyword>
<evidence type="ECO:0000256" key="4">
    <source>
        <dbReference type="ARBA" id="ARBA00022475"/>
    </source>
</evidence>
<keyword evidence="13" id="KW-0297">G-protein coupled receptor</keyword>
<dbReference type="InterPro" id="IPR036445">
    <property type="entry name" value="GPCR_2_extracell_dom_sf"/>
</dbReference>
<feature type="transmembrane region" description="Helical" evidence="21">
    <location>
        <begin position="2122"/>
        <end position="2141"/>
    </location>
</feature>
<evidence type="ECO:0000259" key="23">
    <source>
        <dbReference type="PROSITE" id="PS50221"/>
    </source>
</evidence>
<evidence type="ECO:0000313" key="28">
    <source>
        <dbReference type="Proteomes" id="UP000014500"/>
    </source>
</evidence>
<dbReference type="InterPro" id="IPR000922">
    <property type="entry name" value="Lectin_gal-bd_dom"/>
</dbReference>
<dbReference type="EnsemblMetazoa" id="SMAR006024-RA">
    <property type="protein sequence ID" value="SMAR006024-PA"/>
    <property type="gene ID" value="SMAR006024"/>
</dbReference>
<dbReference type="HOGENOM" id="CLU_229566_0_0_1"/>
<evidence type="ECO:0000256" key="8">
    <source>
        <dbReference type="ARBA" id="ARBA00022729"/>
    </source>
</evidence>
<dbReference type="OMA" id="RMENIRD"/>
<dbReference type="FunFam" id="1.20.1070.10:FF:000054">
    <property type="entry name" value="Adhesion G protein-coupled receptor E3"/>
    <property type="match status" value="1"/>
</dbReference>
<dbReference type="InterPro" id="IPR043159">
    <property type="entry name" value="Lectin_gal-bd_sf"/>
</dbReference>
<dbReference type="Pfam" id="PF16489">
    <property type="entry name" value="GAIN"/>
    <property type="match status" value="2"/>
</dbReference>
<dbReference type="GO" id="GO:0005886">
    <property type="term" value="C:plasma membrane"/>
    <property type="evidence" value="ECO:0007669"/>
    <property type="project" value="UniProtKB-SubCell"/>
</dbReference>
<feature type="transmembrane region" description="Helical" evidence="21">
    <location>
        <begin position="1039"/>
        <end position="1058"/>
    </location>
</feature>
<feature type="domain" description="GAIN-B" evidence="23">
    <location>
        <begin position="1848"/>
        <end position="2008"/>
    </location>
</feature>
<accession>T1IXT1</accession>
<evidence type="ECO:0000256" key="13">
    <source>
        <dbReference type="ARBA" id="ARBA00023040"/>
    </source>
</evidence>
<evidence type="ECO:0000256" key="11">
    <source>
        <dbReference type="ARBA" id="ARBA00022837"/>
    </source>
</evidence>
<dbReference type="Gene3D" id="2.60.120.740">
    <property type="match status" value="1"/>
</dbReference>